<evidence type="ECO:0000256" key="3">
    <source>
        <dbReference type="HAMAP-Rule" id="MF_00023"/>
    </source>
</evidence>
<dbReference type="PANTHER" id="PTHR30308:SF2">
    <property type="entry name" value="SSRA-BINDING PROTEIN"/>
    <property type="match status" value="1"/>
</dbReference>
<dbReference type="GO" id="GO:0003723">
    <property type="term" value="F:RNA binding"/>
    <property type="evidence" value="ECO:0007669"/>
    <property type="project" value="UniProtKB-UniRule"/>
</dbReference>
<evidence type="ECO:0000313" key="4">
    <source>
        <dbReference type="EMBL" id="MST72975.1"/>
    </source>
</evidence>
<proteinExistence type="inferred from homology"/>
<sequence>MPASKNARGKKTISRNRVARHDYLIEDTWEAGIELTGSEVKSLRERPAQISDSFCIIRGGQLFLVGVHIHPYSNGGVWNVDPDRRRRLLMHRRQIDYLDGKLRGKGLAVVPLELYFDEHNRVKLQIGLGKGKKLYDKRADMARRQVDRDIQRALKERSRG</sequence>
<comment type="subcellular location">
    <subcellularLocation>
        <location evidence="3">Cytoplasm</location>
    </subcellularLocation>
    <text evidence="3">The tmRNA-SmpB complex associates with stalled 70S ribosomes.</text>
</comment>
<dbReference type="PANTHER" id="PTHR30308">
    <property type="entry name" value="TMRNA-BINDING COMPONENT OF TRANS-TRANSLATION TAGGING COMPLEX"/>
    <property type="match status" value="1"/>
</dbReference>
<dbReference type="Gene3D" id="2.40.280.10">
    <property type="match status" value="1"/>
</dbReference>
<dbReference type="Pfam" id="PF01668">
    <property type="entry name" value="SmpB"/>
    <property type="match status" value="1"/>
</dbReference>
<dbReference type="AlphaFoldDB" id="A0A6N7XS85"/>
<evidence type="ECO:0000256" key="2">
    <source>
        <dbReference type="ARBA" id="ARBA00022884"/>
    </source>
</evidence>
<comment type="function">
    <text evidence="3">Required for rescue of stalled ribosomes mediated by trans-translation. Binds to transfer-messenger RNA (tmRNA), required for stable association of tmRNA with ribosomes. tmRNA and SmpB together mimic tRNA shape, replacing the anticodon stem-loop with SmpB. tmRNA is encoded by the ssrA gene; the 2 termini fold to resemble tRNA(Ala) and it encodes a 'tag peptide', a short internal open reading frame. During trans-translation Ala-aminoacylated tmRNA acts like a tRNA, entering the A-site of stalled ribosomes, displacing the stalled mRNA. The ribosome then switches to translate the ORF on the tmRNA; the nascent peptide is terminated with the 'tag peptide' encoded by the tmRNA and targeted for degradation. The ribosome is freed to recommence translation, which seems to be the essential function of trans-translation.</text>
</comment>
<dbReference type="InterPro" id="IPR000037">
    <property type="entry name" value="SsrA-bd_prot"/>
</dbReference>
<keyword evidence="1 3" id="KW-0963">Cytoplasm</keyword>
<dbReference type="HAMAP" id="MF_00023">
    <property type="entry name" value="SmpB"/>
    <property type="match status" value="1"/>
</dbReference>
<comment type="caution">
    <text evidence="4">The sequence shown here is derived from an EMBL/GenBank/DDBJ whole genome shotgun (WGS) entry which is preliminary data.</text>
</comment>
<dbReference type="InterPro" id="IPR020081">
    <property type="entry name" value="SsrA-bd_prot_CS"/>
</dbReference>
<dbReference type="NCBIfam" id="TIGR00086">
    <property type="entry name" value="smpB"/>
    <property type="match status" value="1"/>
</dbReference>
<dbReference type="GO" id="GO:0070929">
    <property type="term" value="P:trans-translation"/>
    <property type="evidence" value="ECO:0007669"/>
    <property type="project" value="UniProtKB-UniRule"/>
</dbReference>
<evidence type="ECO:0000256" key="1">
    <source>
        <dbReference type="ARBA" id="ARBA00022490"/>
    </source>
</evidence>
<dbReference type="RefSeq" id="WP_154435606.1">
    <property type="nucleotide sequence ID" value="NZ_VUNC01000005.1"/>
</dbReference>
<name>A0A6N7XS85_9ACTN</name>
<dbReference type="CDD" id="cd09294">
    <property type="entry name" value="SmpB"/>
    <property type="match status" value="1"/>
</dbReference>
<gene>
    <name evidence="3 4" type="primary">smpB</name>
    <name evidence="4" type="ORF">FYJ68_07625</name>
</gene>
<dbReference type="NCBIfam" id="NF003843">
    <property type="entry name" value="PRK05422.1"/>
    <property type="match status" value="1"/>
</dbReference>
<keyword evidence="2 3" id="KW-0694">RNA-binding</keyword>
<organism evidence="4 5">
    <name type="scientific">Olsenella porci</name>
    <dbReference type="NCBI Taxonomy" id="2652279"/>
    <lineage>
        <taxon>Bacteria</taxon>
        <taxon>Bacillati</taxon>
        <taxon>Actinomycetota</taxon>
        <taxon>Coriobacteriia</taxon>
        <taxon>Coriobacteriales</taxon>
        <taxon>Atopobiaceae</taxon>
        <taxon>Olsenella</taxon>
    </lineage>
</organism>
<dbReference type="Proteomes" id="UP000469325">
    <property type="component" value="Unassembled WGS sequence"/>
</dbReference>
<protein>
    <recommendedName>
        <fullName evidence="3">SsrA-binding protein</fullName>
    </recommendedName>
    <alternativeName>
        <fullName evidence="3">Small protein B</fullName>
    </alternativeName>
</protein>
<accession>A0A6N7XS85</accession>
<keyword evidence="5" id="KW-1185">Reference proteome</keyword>
<dbReference type="InterPro" id="IPR023620">
    <property type="entry name" value="SmpB"/>
</dbReference>
<evidence type="ECO:0000313" key="5">
    <source>
        <dbReference type="Proteomes" id="UP000469325"/>
    </source>
</evidence>
<dbReference type="GO" id="GO:0005829">
    <property type="term" value="C:cytosol"/>
    <property type="evidence" value="ECO:0007669"/>
    <property type="project" value="TreeGrafter"/>
</dbReference>
<dbReference type="SUPFAM" id="SSF74982">
    <property type="entry name" value="Small protein B (SmpB)"/>
    <property type="match status" value="1"/>
</dbReference>
<dbReference type="PROSITE" id="PS01317">
    <property type="entry name" value="SSRP"/>
    <property type="match status" value="1"/>
</dbReference>
<dbReference type="GO" id="GO:0070930">
    <property type="term" value="P:trans-translation-dependent protein tagging"/>
    <property type="evidence" value="ECO:0007669"/>
    <property type="project" value="TreeGrafter"/>
</dbReference>
<dbReference type="EMBL" id="VUNC01000005">
    <property type="protein sequence ID" value="MST72975.1"/>
    <property type="molecule type" value="Genomic_DNA"/>
</dbReference>
<comment type="similarity">
    <text evidence="3">Belongs to the SmpB family.</text>
</comment>
<reference evidence="4 5" key="1">
    <citation type="submission" date="2019-08" db="EMBL/GenBank/DDBJ databases">
        <title>In-depth cultivation of the pig gut microbiome towards novel bacterial diversity and tailored functional studies.</title>
        <authorList>
            <person name="Wylensek D."/>
            <person name="Hitch T.C.A."/>
            <person name="Clavel T."/>
        </authorList>
    </citation>
    <scope>NUCLEOTIDE SEQUENCE [LARGE SCALE GENOMIC DNA]</scope>
    <source>
        <strain evidence="4 5">CA-Schmier-601-WT-1</strain>
    </source>
</reference>